<dbReference type="SUPFAM" id="SSF47336">
    <property type="entry name" value="ACP-like"/>
    <property type="match status" value="1"/>
</dbReference>
<sequence length="86" mass="9986">MTYDEIYQKAREIIADYLRVEEDEVHLETDLVEDLCADSIALVELGFKFSEVFLVPMMDARPESFVLKNIVDFVKENINVKNNVKS</sequence>
<name>A0A2K9ENW9_9FIRM</name>
<dbReference type="OrthoDB" id="9804551at2"/>
<dbReference type="EMBL" id="CP025197">
    <property type="protein sequence ID" value="AUG58321.1"/>
    <property type="molecule type" value="Genomic_DNA"/>
</dbReference>
<reference evidence="3 5" key="2">
    <citation type="journal article" date="2018" name="Syst. Appl. Microbiol.">
        <title>Characterization and high-quality draft genome sequence of Herbivorax saccincola A7, an anaerobic, alkaliphilic, thermophilic, cellulolytic, and xylanolytic bacterium.</title>
        <authorList>
            <person name="Aikawa S."/>
            <person name="Baramee S."/>
            <person name="Sermsathanaswadi J."/>
            <person name="Thianheng P."/>
            <person name="Tachaapaikoon C."/>
            <person name="Shikata A."/>
            <person name="Waeonukul R."/>
            <person name="Pason P."/>
            <person name="Ratanakhanokchai K."/>
            <person name="Kosugi A."/>
        </authorList>
    </citation>
    <scope>NUCLEOTIDE SEQUENCE [LARGE SCALE GENOMIC DNA]</scope>
    <source>
        <strain evidence="3 5">A7</strain>
    </source>
</reference>
<dbReference type="InterPro" id="IPR009081">
    <property type="entry name" value="PP-bd_ACP"/>
</dbReference>
<organism evidence="2 4">
    <name type="scientific">Acetivibrio saccincola</name>
    <dbReference type="NCBI Taxonomy" id="1677857"/>
    <lineage>
        <taxon>Bacteria</taxon>
        <taxon>Bacillati</taxon>
        <taxon>Bacillota</taxon>
        <taxon>Clostridia</taxon>
        <taxon>Eubacteriales</taxon>
        <taxon>Oscillospiraceae</taxon>
        <taxon>Acetivibrio</taxon>
    </lineage>
</organism>
<dbReference type="InterPro" id="IPR036736">
    <property type="entry name" value="ACP-like_sf"/>
</dbReference>
<dbReference type="Pfam" id="PF00550">
    <property type="entry name" value="PP-binding"/>
    <property type="match status" value="1"/>
</dbReference>
<keyword evidence="4" id="KW-1185">Reference proteome</keyword>
<dbReference type="RefSeq" id="WP_101302700.1">
    <property type="nucleotide sequence ID" value="NZ_CP025197.1"/>
</dbReference>
<evidence type="ECO:0000313" key="3">
    <source>
        <dbReference type="EMBL" id="PQQ68200.1"/>
    </source>
</evidence>
<evidence type="ECO:0000313" key="4">
    <source>
        <dbReference type="Proteomes" id="UP000233534"/>
    </source>
</evidence>
<dbReference type="KEGG" id="hsc:HVS_12220"/>
<dbReference type="EMBL" id="NEMB01000003">
    <property type="protein sequence ID" value="PQQ68200.1"/>
    <property type="molecule type" value="Genomic_DNA"/>
</dbReference>
<reference evidence="2 4" key="1">
    <citation type="submission" date="2017-12" db="EMBL/GenBank/DDBJ databases">
        <title>Complete genome sequence of Herbivorax saccincola GGR1, a novel Cellulosome-producing hydrolytic bacterium in a thermophilic biogas plant, established by Illumina and Nanopore MinION sequencing.</title>
        <authorList>
            <person name="Pechtl A."/>
            <person name="Ruckert C."/>
            <person name="Koeck D.E."/>
            <person name="Maus I."/>
            <person name="Winkler A."/>
            <person name="Kalinowski J."/>
            <person name="Puhler A."/>
            <person name="Schwarz W.W."/>
            <person name="Zverlov V.V."/>
            <person name="Schluter A."/>
            <person name="Liebl W."/>
        </authorList>
    </citation>
    <scope>NUCLEOTIDE SEQUENCE [LARGE SCALE GENOMIC DNA]</scope>
    <source>
        <strain evidence="2">GGR1</strain>
        <strain evidence="4">SR1</strain>
    </source>
</reference>
<feature type="domain" description="Carrier" evidence="1">
    <location>
        <begin position="9"/>
        <end position="55"/>
    </location>
</feature>
<evidence type="ECO:0000313" key="2">
    <source>
        <dbReference type="EMBL" id="AUG58321.1"/>
    </source>
</evidence>
<protein>
    <submittedName>
        <fullName evidence="2">Acyl carrier protein</fullName>
    </submittedName>
</protein>
<evidence type="ECO:0000259" key="1">
    <source>
        <dbReference type="Pfam" id="PF00550"/>
    </source>
</evidence>
<dbReference type="Proteomes" id="UP000233534">
    <property type="component" value="Chromosome"/>
</dbReference>
<dbReference type="Proteomes" id="UP000239720">
    <property type="component" value="Unassembled WGS sequence"/>
</dbReference>
<accession>A0A2K9ENW9</accession>
<gene>
    <name evidence="2" type="primary">acpP4</name>
    <name evidence="3" type="ORF">B9R14_16505</name>
    <name evidence="2" type="ORF">HVS_12220</name>
</gene>
<dbReference type="AlphaFoldDB" id="A0A2K9ENW9"/>
<dbReference type="Gene3D" id="1.10.1200.10">
    <property type="entry name" value="ACP-like"/>
    <property type="match status" value="1"/>
</dbReference>
<proteinExistence type="predicted"/>
<evidence type="ECO:0000313" key="5">
    <source>
        <dbReference type="Proteomes" id="UP000239720"/>
    </source>
</evidence>